<comment type="cofactor">
    <cofactor evidence="1">
        <name>FAD</name>
        <dbReference type="ChEBI" id="CHEBI:57692"/>
    </cofactor>
</comment>
<dbReference type="GO" id="GO:0016491">
    <property type="term" value="F:oxidoreductase activity"/>
    <property type="evidence" value="ECO:0007669"/>
    <property type="project" value="InterPro"/>
</dbReference>
<evidence type="ECO:0000313" key="6">
    <source>
        <dbReference type="EMBL" id="ORC35679.1"/>
    </source>
</evidence>
<dbReference type="STRING" id="1963862.B4O97_08530"/>
<dbReference type="RefSeq" id="WP_083050014.1">
    <property type="nucleotide sequence ID" value="NZ_MWQY01000008.1"/>
</dbReference>
<feature type="domain" description="FAD/NAD(P)-binding" evidence="5">
    <location>
        <begin position="6"/>
        <end position="281"/>
    </location>
</feature>
<evidence type="ECO:0000256" key="4">
    <source>
        <dbReference type="ARBA" id="ARBA00022827"/>
    </source>
</evidence>
<evidence type="ECO:0000313" key="7">
    <source>
        <dbReference type="Proteomes" id="UP000192343"/>
    </source>
</evidence>
<evidence type="ECO:0000256" key="2">
    <source>
        <dbReference type="ARBA" id="ARBA00006442"/>
    </source>
</evidence>
<keyword evidence="3" id="KW-0285">Flavoprotein</keyword>
<dbReference type="PANTHER" id="PTHR43429:SF3">
    <property type="entry name" value="NITRITE REDUCTASE [NAD(P)H]"/>
    <property type="match status" value="1"/>
</dbReference>
<name>A0A1Y1RYM7_9SPIO</name>
<evidence type="ECO:0000256" key="3">
    <source>
        <dbReference type="ARBA" id="ARBA00022630"/>
    </source>
</evidence>
<reference evidence="6 7" key="1">
    <citation type="submission" date="2017-03" db="EMBL/GenBank/DDBJ databases">
        <title>Draft Genome sequence of Marispirochaeta sp. strain JC444.</title>
        <authorList>
            <person name="Shivani Y."/>
            <person name="Subhash Y."/>
            <person name="Sasikala C."/>
            <person name="Ramana C."/>
        </authorList>
    </citation>
    <scope>NUCLEOTIDE SEQUENCE [LARGE SCALE GENOMIC DNA]</scope>
    <source>
        <strain evidence="6 7">JC444</strain>
    </source>
</reference>
<keyword evidence="4" id="KW-0274">FAD</keyword>
<dbReference type="AlphaFoldDB" id="A0A1Y1RYM7"/>
<comment type="similarity">
    <text evidence="2">Belongs to the FAD-dependent oxidoreductase family.</text>
</comment>
<dbReference type="PANTHER" id="PTHR43429">
    <property type="entry name" value="PYRIDINE NUCLEOTIDE-DISULFIDE OXIDOREDUCTASE DOMAIN-CONTAINING"/>
    <property type="match status" value="1"/>
</dbReference>
<dbReference type="Pfam" id="PF07992">
    <property type="entry name" value="Pyr_redox_2"/>
    <property type="match status" value="1"/>
</dbReference>
<dbReference type="InterPro" id="IPR036188">
    <property type="entry name" value="FAD/NAD-bd_sf"/>
</dbReference>
<protein>
    <recommendedName>
        <fullName evidence="5">FAD/NAD(P)-binding domain-containing protein</fullName>
    </recommendedName>
</protein>
<dbReference type="InterPro" id="IPR050260">
    <property type="entry name" value="FAD-bd_OxRdtase"/>
</dbReference>
<accession>A0A1Y1RYM7</accession>
<evidence type="ECO:0000256" key="1">
    <source>
        <dbReference type="ARBA" id="ARBA00001974"/>
    </source>
</evidence>
<dbReference type="InterPro" id="IPR023753">
    <property type="entry name" value="FAD/NAD-binding_dom"/>
</dbReference>
<proteinExistence type="inferred from homology"/>
<dbReference type="Gene3D" id="3.50.50.60">
    <property type="entry name" value="FAD/NAD(P)-binding domain"/>
    <property type="match status" value="2"/>
</dbReference>
<dbReference type="SUPFAM" id="SSF51905">
    <property type="entry name" value="FAD/NAD(P)-binding domain"/>
    <property type="match status" value="2"/>
</dbReference>
<dbReference type="OrthoDB" id="368295at2"/>
<organism evidence="6 7">
    <name type="scientific">Marispirochaeta aestuarii</name>
    <dbReference type="NCBI Taxonomy" id="1963862"/>
    <lineage>
        <taxon>Bacteria</taxon>
        <taxon>Pseudomonadati</taxon>
        <taxon>Spirochaetota</taxon>
        <taxon>Spirochaetia</taxon>
        <taxon>Spirochaetales</taxon>
        <taxon>Spirochaetaceae</taxon>
        <taxon>Marispirochaeta</taxon>
    </lineage>
</organism>
<sequence length="391" mass="43387">MAGTYFDYVIVGASRAGVSCAEGIRSLDSSGSVLLISREKVLPYKRTKLSKELHNNYGDQDFLLHPPGWYEEQRITVYLGAEAVDLAPHIYTLFLADGRKIAYGRLCIASGASPLEIPDPAPVRYLREKSEGQSIFREARDWQRVCVVGNGIQGVELAEQFKLMGKEVDLTGPDSRPMASRVDPAMSKLIEQDLLDHGVHVRNRYTLNETGGRSEWDGIVASVGINPAALWLNDSGIETLSGVVIDTRCRTSEAEIYAAGDIAEPVFPFTSGLWHSAEYQGFTAGINMAGGEAELEQKPFRLKLDLFDRHFYALWYNPALEADPGVESVKLQQDRDMEYCRIFHRGDDFVSALYCGDPSIGKTIITPLVRQGAAFREIVEGIEKRHAVRPV</sequence>
<gene>
    <name evidence="6" type="ORF">B4O97_08530</name>
</gene>
<comment type="caution">
    <text evidence="6">The sequence shown here is derived from an EMBL/GenBank/DDBJ whole genome shotgun (WGS) entry which is preliminary data.</text>
</comment>
<keyword evidence="7" id="KW-1185">Reference proteome</keyword>
<dbReference type="Proteomes" id="UP000192343">
    <property type="component" value="Unassembled WGS sequence"/>
</dbReference>
<dbReference type="EMBL" id="MWQY01000008">
    <property type="protein sequence ID" value="ORC35679.1"/>
    <property type="molecule type" value="Genomic_DNA"/>
</dbReference>
<dbReference type="PRINTS" id="PR00368">
    <property type="entry name" value="FADPNR"/>
</dbReference>
<evidence type="ECO:0000259" key="5">
    <source>
        <dbReference type="Pfam" id="PF07992"/>
    </source>
</evidence>